<dbReference type="RefSeq" id="WP_194536960.1">
    <property type="nucleotide sequence ID" value="NZ_JACEFB010000002.1"/>
</dbReference>
<dbReference type="GO" id="GO:0006508">
    <property type="term" value="P:proteolysis"/>
    <property type="evidence" value="ECO:0007669"/>
    <property type="project" value="InterPro"/>
</dbReference>
<feature type="domain" description="Peptidase M16 N-terminal" evidence="5">
    <location>
        <begin position="83"/>
        <end position="200"/>
    </location>
</feature>
<evidence type="ECO:0000256" key="3">
    <source>
        <dbReference type="RuleBase" id="RU004447"/>
    </source>
</evidence>
<evidence type="ECO:0000313" key="8">
    <source>
        <dbReference type="Proteomes" id="UP000542342"/>
    </source>
</evidence>
<keyword evidence="8" id="KW-1185">Reference proteome</keyword>
<comment type="similarity">
    <text evidence="2 3">Belongs to the peptidase M16 family.</text>
</comment>
<dbReference type="InterPro" id="IPR001431">
    <property type="entry name" value="Pept_M16_Zn_BS"/>
</dbReference>
<accession>A0A7V9AB02</accession>
<evidence type="ECO:0000313" key="7">
    <source>
        <dbReference type="EMBL" id="MBA2225543.1"/>
    </source>
</evidence>
<organism evidence="7 8">
    <name type="scientific">Thermogemmata fonticola</name>
    <dbReference type="NCBI Taxonomy" id="2755323"/>
    <lineage>
        <taxon>Bacteria</taxon>
        <taxon>Pseudomonadati</taxon>
        <taxon>Planctomycetota</taxon>
        <taxon>Planctomycetia</taxon>
        <taxon>Gemmatales</taxon>
        <taxon>Gemmataceae</taxon>
        <taxon>Thermogemmata</taxon>
    </lineage>
</organism>
<dbReference type="InterPro" id="IPR011765">
    <property type="entry name" value="Pept_M16_N"/>
</dbReference>
<feature type="domain" description="Peptidase M16 C-terminal" evidence="6">
    <location>
        <begin position="693"/>
        <end position="873"/>
    </location>
</feature>
<dbReference type="InterPro" id="IPR011249">
    <property type="entry name" value="Metalloenz_LuxS/M16"/>
</dbReference>
<comment type="caution">
    <text evidence="7">The sequence shown here is derived from an EMBL/GenBank/DDBJ whole genome shotgun (WGS) entry which is preliminary data.</text>
</comment>
<dbReference type="GO" id="GO:0004222">
    <property type="term" value="F:metalloendopeptidase activity"/>
    <property type="evidence" value="ECO:0007669"/>
    <property type="project" value="InterPro"/>
</dbReference>
<dbReference type="Gene3D" id="3.30.830.10">
    <property type="entry name" value="Metalloenzyme, LuxS/M16 peptidase-like"/>
    <property type="match status" value="4"/>
</dbReference>
<name>A0A7V9AB02_9BACT</name>
<dbReference type="PROSITE" id="PS00143">
    <property type="entry name" value="INSULINASE"/>
    <property type="match status" value="1"/>
</dbReference>
<dbReference type="InterPro" id="IPR050361">
    <property type="entry name" value="MPP/UQCRC_Complex"/>
</dbReference>
<proteinExistence type="inferred from homology"/>
<protein>
    <submittedName>
        <fullName evidence="7">Insulinase family protein</fullName>
    </submittedName>
</protein>
<feature type="domain" description="Peptidase M16 C-terminal" evidence="6">
    <location>
        <begin position="233"/>
        <end position="409"/>
    </location>
</feature>
<dbReference type="Pfam" id="PF05193">
    <property type="entry name" value="Peptidase_M16_C"/>
    <property type="match status" value="2"/>
</dbReference>
<dbReference type="SUPFAM" id="SSF63411">
    <property type="entry name" value="LuxS/MPP-like metallohydrolase"/>
    <property type="match status" value="4"/>
</dbReference>
<feature type="domain" description="Peptidase M16 N-terminal" evidence="5">
    <location>
        <begin position="568"/>
        <end position="682"/>
    </location>
</feature>
<reference evidence="7 8" key="1">
    <citation type="submission" date="2020-07" db="EMBL/GenBank/DDBJ databases">
        <title>Thermogemmata thermophila gen. nov., sp. nov., a novel moderate thermophilic planctomycete from a Kamchatka hot spring.</title>
        <authorList>
            <person name="Elcheninov A.G."/>
            <person name="Podosokorskaya O.A."/>
            <person name="Kovaleva O.L."/>
            <person name="Novikov A."/>
            <person name="Bonch-Osmolovskaya E.A."/>
            <person name="Toshchakov S.V."/>
            <person name="Kublanov I.V."/>
        </authorList>
    </citation>
    <scope>NUCLEOTIDE SEQUENCE [LARGE SCALE GENOMIC DNA]</scope>
    <source>
        <strain evidence="7 8">2918</strain>
    </source>
</reference>
<dbReference type="AlphaFoldDB" id="A0A7V9AB02"/>
<evidence type="ECO:0000256" key="4">
    <source>
        <dbReference type="SAM" id="MobiDB-lite"/>
    </source>
</evidence>
<evidence type="ECO:0000256" key="1">
    <source>
        <dbReference type="ARBA" id="ARBA00001947"/>
    </source>
</evidence>
<evidence type="ECO:0000256" key="2">
    <source>
        <dbReference type="ARBA" id="ARBA00007261"/>
    </source>
</evidence>
<dbReference type="Proteomes" id="UP000542342">
    <property type="component" value="Unassembled WGS sequence"/>
</dbReference>
<dbReference type="EMBL" id="JACEFB010000002">
    <property type="protein sequence ID" value="MBA2225543.1"/>
    <property type="molecule type" value="Genomic_DNA"/>
</dbReference>
<dbReference type="Pfam" id="PF00675">
    <property type="entry name" value="Peptidase_M16"/>
    <property type="match status" value="2"/>
</dbReference>
<sequence>MLRRIAWNDALGLFLLTWAGLGLAIPLPVYETAEAEQQTAGAKQQAPGTEADRQLVQTVQGLLSHLQKHTLDNGLRVYLLPMANTPVVTVMMAYQVGSADEEKSQTGLSHYLEHLLFKGTDKLMPGDIDRITQRNGGRNNAYTTEDMTVYHFDFAADRWQVALEIEADRMRNTRIDTRHEFEQEKGAVIAELERNEDMPGDLEYKAILKLLYPPDSPYSHPVIGQREHVRAATAEIIRRHYDNWYHPNNAALVIVGGFDAAEALAKVRQLFGPLPKGELPPRKTPRFYPERSGPTRHEFPSKFDAPRMLMGFNTVAVGTLEDVVLDLVDNILSGGRTSRLYRLLVEQERLAASVRTGNYAGRYPGWFAIQLDLLQGKDRQRAEELVLRELERLGEEEVSPAELARARRQVLAHFIFAADDVHNLANAIARAACYPGGDDVPRFYTTYLERLLQVQPRDIQRVARQYLQRRQACIVWSVPPAEEKKTGGSPPPHRQGGFQRSFPGEQVLTPAQRPTRNPAAAPAANGHQFSLQAAQRHVLPNGLVVWLWEDHRLPMVIVEAEVADVRLREPADKAGVAALMGDLLDEGTQRYTGPQIAELIENAGGSLHMHASGGGFQVLRPDLDTGLSLLFECLTQPTFPAEAFQRAQARQLSRLEDLATQPFQRGLHLFRQKIYGAHPLARPELGSRATVEKLTPQDCKAFHAATFAPNVTTVVAVGDFDSAIMLRKIEELTRAWKPLPAQPLQLPSPPITSREVQIVSDPKAAQVHVFIGHLGITRNNPDYYKLLVMDNVLGTGPGFTDRLSATLRDRMGLAYTVRATITGNAGKQPGTFSGYIGTFAKSFLDVQRSFIREIERIREEPPTAQEVEDAKKYLLGSMPFRFATRQDLAAQLLAIERYNLGKDYPDTFRREVAQVTPADVQAVARKYLDPQRLIIVAVGPIDAQGRPLRK</sequence>
<evidence type="ECO:0000259" key="5">
    <source>
        <dbReference type="Pfam" id="PF00675"/>
    </source>
</evidence>
<gene>
    <name evidence="7" type="ORF">H0921_05125</name>
</gene>
<feature type="region of interest" description="Disordered" evidence="4">
    <location>
        <begin position="481"/>
        <end position="502"/>
    </location>
</feature>
<dbReference type="InterPro" id="IPR007863">
    <property type="entry name" value="Peptidase_M16_C"/>
</dbReference>
<dbReference type="PANTHER" id="PTHR11851">
    <property type="entry name" value="METALLOPROTEASE"/>
    <property type="match status" value="1"/>
</dbReference>
<evidence type="ECO:0000259" key="6">
    <source>
        <dbReference type="Pfam" id="PF05193"/>
    </source>
</evidence>
<dbReference type="PANTHER" id="PTHR11851:SF49">
    <property type="entry name" value="MITOCHONDRIAL-PROCESSING PEPTIDASE SUBUNIT ALPHA"/>
    <property type="match status" value="1"/>
</dbReference>
<dbReference type="GO" id="GO:0046872">
    <property type="term" value="F:metal ion binding"/>
    <property type="evidence" value="ECO:0007669"/>
    <property type="project" value="InterPro"/>
</dbReference>
<comment type="cofactor">
    <cofactor evidence="1">
        <name>Zn(2+)</name>
        <dbReference type="ChEBI" id="CHEBI:29105"/>
    </cofactor>
</comment>